<feature type="region of interest" description="Disordered" evidence="1">
    <location>
        <begin position="35"/>
        <end position="74"/>
    </location>
</feature>
<dbReference type="Proteomes" id="UP000298030">
    <property type="component" value="Unassembled WGS sequence"/>
</dbReference>
<comment type="caution">
    <text evidence="2">The sequence shown here is derived from an EMBL/GenBank/DDBJ whole genome shotgun (WGS) entry which is preliminary data.</text>
</comment>
<name>A0A4Y7TDQ7_COPMI</name>
<protein>
    <submittedName>
        <fullName evidence="2">Uncharacterized protein</fullName>
    </submittedName>
</protein>
<proteinExistence type="predicted"/>
<gene>
    <name evidence="2" type="ORF">FA13DRAFT_1732586</name>
</gene>
<sequence>MTLLERLWVENADGVAGIRILEAYRGTTEVLSPKHDLGLEGGTAPNPRVPGSPAYDWTASNVKSKMSSRSSMEG</sequence>
<accession>A0A4Y7TDQ7</accession>
<dbReference type="AlphaFoldDB" id="A0A4Y7TDQ7"/>
<evidence type="ECO:0000313" key="2">
    <source>
        <dbReference type="EMBL" id="TEB31702.1"/>
    </source>
</evidence>
<keyword evidence="3" id="KW-1185">Reference proteome</keyword>
<feature type="compositionally biased region" description="Low complexity" evidence="1">
    <location>
        <begin position="63"/>
        <end position="74"/>
    </location>
</feature>
<evidence type="ECO:0000256" key="1">
    <source>
        <dbReference type="SAM" id="MobiDB-lite"/>
    </source>
</evidence>
<evidence type="ECO:0000313" key="3">
    <source>
        <dbReference type="Proteomes" id="UP000298030"/>
    </source>
</evidence>
<organism evidence="2 3">
    <name type="scientific">Coprinellus micaceus</name>
    <name type="common">Glistening ink-cap mushroom</name>
    <name type="synonym">Coprinus micaceus</name>
    <dbReference type="NCBI Taxonomy" id="71717"/>
    <lineage>
        <taxon>Eukaryota</taxon>
        <taxon>Fungi</taxon>
        <taxon>Dikarya</taxon>
        <taxon>Basidiomycota</taxon>
        <taxon>Agaricomycotina</taxon>
        <taxon>Agaricomycetes</taxon>
        <taxon>Agaricomycetidae</taxon>
        <taxon>Agaricales</taxon>
        <taxon>Agaricineae</taxon>
        <taxon>Psathyrellaceae</taxon>
        <taxon>Coprinellus</taxon>
    </lineage>
</organism>
<reference evidence="2 3" key="1">
    <citation type="journal article" date="2019" name="Nat. Ecol. Evol.">
        <title>Megaphylogeny resolves global patterns of mushroom evolution.</title>
        <authorList>
            <person name="Varga T."/>
            <person name="Krizsan K."/>
            <person name="Foldi C."/>
            <person name="Dima B."/>
            <person name="Sanchez-Garcia M."/>
            <person name="Sanchez-Ramirez S."/>
            <person name="Szollosi G.J."/>
            <person name="Szarkandi J.G."/>
            <person name="Papp V."/>
            <person name="Albert L."/>
            <person name="Andreopoulos W."/>
            <person name="Angelini C."/>
            <person name="Antonin V."/>
            <person name="Barry K.W."/>
            <person name="Bougher N.L."/>
            <person name="Buchanan P."/>
            <person name="Buyck B."/>
            <person name="Bense V."/>
            <person name="Catcheside P."/>
            <person name="Chovatia M."/>
            <person name="Cooper J."/>
            <person name="Damon W."/>
            <person name="Desjardin D."/>
            <person name="Finy P."/>
            <person name="Geml J."/>
            <person name="Haridas S."/>
            <person name="Hughes K."/>
            <person name="Justo A."/>
            <person name="Karasinski D."/>
            <person name="Kautmanova I."/>
            <person name="Kiss B."/>
            <person name="Kocsube S."/>
            <person name="Kotiranta H."/>
            <person name="LaButti K.M."/>
            <person name="Lechner B.E."/>
            <person name="Liimatainen K."/>
            <person name="Lipzen A."/>
            <person name="Lukacs Z."/>
            <person name="Mihaltcheva S."/>
            <person name="Morgado L.N."/>
            <person name="Niskanen T."/>
            <person name="Noordeloos M.E."/>
            <person name="Ohm R.A."/>
            <person name="Ortiz-Santana B."/>
            <person name="Ovrebo C."/>
            <person name="Racz N."/>
            <person name="Riley R."/>
            <person name="Savchenko A."/>
            <person name="Shiryaev A."/>
            <person name="Soop K."/>
            <person name="Spirin V."/>
            <person name="Szebenyi C."/>
            <person name="Tomsovsky M."/>
            <person name="Tulloss R.E."/>
            <person name="Uehling J."/>
            <person name="Grigoriev I.V."/>
            <person name="Vagvolgyi C."/>
            <person name="Papp T."/>
            <person name="Martin F.M."/>
            <person name="Miettinen O."/>
            <person name="Hibbett D.S."/>
            <person name="Nagy L.G."/>
        </authorList>
    </citation>
    <scope>NUCLEOTIDE SEQUENCE [LARGE SCALE GENOMIC DNA]</scope>
    <source>
        <strain evidence="2 3">FP101781</strain>
    </source>
</reference>
<dbReference type="EMBL" id="QPFP01000018">
    <property type="protein sequence ID" value="TEB31702.1"/>
    <property type="molecule type" value="Genomic_DNA"/>
</dbReference>